<name>A0ABD0YWN9_9HEMI</name>
<keyword evidence="3" id="KW-1185">Reference proteome</keyword>
<feature type="region of interest" description="Disordered" evidence="1">
    <location>
        <begin position="46"/>
        <end position="67"/>
    </location>
</feature>
<dbReference type="Proteomes" id="UP001558652">
    <property type="component" value="Unassembled WGS sequence"/>
</dbReference>
<sequence length="376" mass="40769">MEAAFLATLCSAPGPAPSGRRHSVVTISKVPKSSLLFGRNRRESFAAFPSSSTGPQQRTPSASGGAGSSFNLQLDIMDDIAEIKAARKVKLKMWQNEAEEKVCEVQPMDGGSTSRYHQKDNRRFSDISGMQNQPPQQQQSKRRASELPSTSSAPPKKKGGIVCSNSDLINIMSSLTSSAQEINTDNQQSQQTAPPVVAKPSSLDQKRRLLQSNRSNSFDVSLLPEAAKGGAETTKSPVNWFTRRHLPMANKKYLTSKAEPEQHTSMVTLTDEKPKVSVVQEAKPPLKEKDHKVVWDKPSGSVVDAQVLGSAIEVFLTQRGGETPQEVPAKSPTPAPSSSSSTSSSSWFGKNNKPEVEEDVTCDNSICSTLKDLFVK</sequence>
<dbReference type="EMBL" id="JBFDAA010000002">
    <property type="protein sequence ID" value="KAL1139654.1"/>
    <property type="molecule type" value="Genomic_DNA"/>
</dbReference>
<gene>
    <name evidence="2" type="ORF">AAG570_006632</name>
</gene>
<feature type="compositionally biased region" description="Polar residues" evidence="1">
    <location>
        <begin position="180"/>
        <end position="193"/>
    </location>
</feature>
<reference evidence="2 3" key="1">
    <citation type="submission" date="2024-07" db="EMBL/GenBank/DDBJ databases">
        <title>Chromosome-level genome assembly of the water stick insect Ranatra chinensis (Heteroptera: Nepidae).</title>
        <authorList>
            <person name="Liu X."/>
        </authorList>
    </citation>
    <scope>NUCLEOTIDE SEQUENCE [LARGE SCALE GENOMIC DNA]</scope>
    <source>
        <strain evidence="2">Cailab_2021Rc</strain>
        <tissue evidence="2">Muscle</tissue>
    </source>
</reference>
<feature type="compositionally biased region" description="Low complexity" evidence="1">
    <location>
        <begin position="328"/>
        <end position="346"/>
    </location>
</feature>
<evidence type="ECO:0000313" key="3">
    <source>
        <dbReference type="Proteomes" id="UP001558652"/>
    </source>
</evidence>
<protein>
    <submittedName>
        <fullName evidence="2">Uncharacterized protein</fullName>
    </submittedName>
</protein>
<feature type="compositionally biased region" description="Polar residues" evidence="1">
    <location>
        <begin position="49"/>
        <end position="67"/>
    </location>
</feature>
<evidence type="ECO:0000313" key="2">
    <source>
        <dbReference type="EMBL" id="KAL1139654.1"/>
    </source>
</evidence>
<comment type="caution">
    <text evidence="2">The sequence shown here is derived from an EMBL/GenBank/DDBJ whole genome shotgun (WGS) entry which is preliminary data.</text>
</comment>
<proteinExistence type="predicted"/>
<organism evidence="2 3">
    <name type="scientific">Ranatra chinensis</name>
    <dbReference type="NCBI Taxonomy" id="642074"/>
    <lineage>
        <taxon>Eukaryota</taxon>
        <taxon>Metazoa</taxon>
        <taxon>Ecdysozoa</taxon>
        <taxon>Arthropoda</taxon>
        <taxon>Hexapoda</taxon>
        <taxon>Insecta</taxon>
        <taxon>Pterygota</taxon>
        <taxon>Neoptera</taxon>
        <taxon>Paraneoptera</taxon>
        <taxon>Hemiptera</taxon>
        <taxon>Heteroptera</taxon>
        <taxon>Panheteroptera</taxon>
        <taxon>Nepomorpha</taxon>
        <taxon>Nepidae</taxon>
        <taxon>Ranatrinae</taxon>
        <taxon>Ranatra</taxon>
    </lineage>
</organism>
<feature type="region of interest" description="Disordered" evidence="1">
    <location>
        <begin position="316"/>
        <end position="362"/>
    </location>
</feature>
<feature type="region of interest" description="Disordered" evidence="1">
    <location>
        <begin position="123"/>
        <end position="163"/>
    </location>
</feature>
<accession>A0ABD0YWN9</accession>
<feature type="region of interest" description="Disordered" evidence="1">
    <location>
        <begin position="180"/>
        <end position="203"/>
    </location>
</feature>
<dbReference type="AlphaFoldDB" id="A0ABD0YWN9"/>
<evidence type="ECO:0000256" key="1">
    <source>
        <dbReference type="SAM" id="MobiDB-lite"/>
    </source>
</evidence>